<sequence>MVHLRMSGAYWDLTTLDLLGKLEAVDTDEVVSWVMQCQHKSDIAGMQNEDGSFSGDIWGEVDTRFSYIAVCCLSILSRLDNINVEKAVQYVVTVSCKNLDGGLGCTPGGEPHAGQGECYTFNCCFYLLQCGYPYYNKFSTPCWQAFLAGGYVSDKLKQELKSHLLVDILCISYFVLFDVIIGQTLLEYPGLKAIDLAYALPVDVVNRIIFENKGTV</sequence>
<dbReference type="Pfam" id="PF00432">
    <property type="entry name" value="Prenyltrans"/>
    <property type="match status" value="2"/>
</dbReference>
<evidence type="ECO:0000256" key="7">
    <source>
        <dbReference type="ARBA" id="ARBA00022833"/>
    </source>
</evidence>
<dbReference type="SUPFAM" id="SSF48239">
    <property type="entry name" value="Terpenoid cyclases/Protein prenyltransferases"/>
    <property type="match status" value="1"/>
</dbReference>
<keyword evidence="7" id="KW-0862">Zinc</keyword>
<evidence type="ECO:0000256" key="1">
    <source>
        <dbReference type="ARBA" id="ARBA00001947"/>
    </source>
</evidence>
<evidence type="ECO:0000256" key="3">
    <source>
        <dbReference type="ARBA" id="ARBA00022602"/>
    </source>
</evidence>
<evidence type="ECO:0000256" key="6">
    <source>
        <dbReference type="ARBA" id="ARBA00022737"/>
    </source>
</evidence>
<keyword evidence="3" id="KW-0637">Prenyltransferase</keyword>
<gene>
    <name evidence="9" type="ORF">GIB67_042330</name>
</gene>
<evidence type="ECO:0000256" key="5">
    <source>
        <dbReference type="ARBA" id="ARBA00022723"/>
    </source>
</evidence>
<dbReference type="AlphaFoldDB" id="A0A7J7LE63"/>
<dbReference type="Proteomes" id="UP000541444">
    <property type="component" value="Unassembled WGS sequence"/>
</dbReference>
<feature type="domain" description="Prenyltransferase alpha-alpha toroid" evidence="8">
    <location>
        <begin position="3"/>
        <end position="41"/>
    </location>
</feature>
<dbReference type="PANTHER" id="PTHR11774:SF16">
    <property type="entry name" value="GERANYLGERANYL TRANSFERASE TYPE-2 SUBUNIT BETA 1-RELATED"/>
    <property type="match status" value="1"/>
</dbReference>
<keyword evidence="4" id="KW-0808">Transferase</keyword>
<proteinExistence type="inferred from homology"/>
<feature type="domain" description="Prenyltransferase alpha-alpha toroid" evidence="8">
    <location>
        <begin position="43"/>
        <end position="118"/>
    </location>
</feature>
<evidence type="ECO:0000256" key="2">
    <source>
        <dbReference type="ARBA" id="ARBA00010497"/>
    </source>
</evidence>
<comment type="similarity">
    <text evidence="2">Belongs to the protein prenyltransferase subunit beta family.</text>
</comment>
<keyword evidence="6" id="KW-0677">Repeat</keyword>
<organism evidence="9 10">
    <name type="scientific">Kingdonia uniflora</name>
    <dbReference type="NCBI Taxonomy" id="39325"/>
    <lineage>
        <taxon>Eukaryota</taxon>
        <taxon>Viridiplantae</taxon>
        <taxon>Streptophyta</taxon>
        <taxon>Embryophyta</taxon>
        <taxon>Tracheophyta</taxon>
        <taxon>Spermatophyta</taxon>
        <taxon>Magnoliopsida</taxon>
        <taxon>Ranunculales</taxon>
        <taxon>Circaeasteraceae</taxon>
        <taxon>Kingdonia</taxon>
    </lineage>
</organism>
<dbReference type="GO" id="GO:0046872">
    <property type="term" value="F:metal ion binding"/>
    <property type="evidence" value="ECO:0007669"/>
    <property type="project" value="UniProtKB-KW"/>
</dbReference>
<dbReference type="InterPro" id="IPR001330">
    <property type="entry name" value="Prenyltrans"/>
</dbReference>
<dbReference type="Gene3D" id="1.50.10.20">
    <property type="match status" value="2"/>
</dbReference>
<reference evidence="9 10" key="1">
    <citation type="journal article" date="2020" name="IScience">
        <title>Genome Sequencing of the Endangered Kingdonia uniflora (Circaeasteraceae, Ranunculales) Reveals Potential Mechanisms of Evolutionary Specialization.</title>
        <authorList>
            <person name="Sun Y."/>
            <person name="Deng T."/>
            <person name="Zhang A."/>
            <person name="Moore M.J."/>
            <person name="Landis J.B."/>
            <person name="Lin N."/>
            <person name="Zhang H."/>
            <person name="Zhang X."/>
            <person name="Huang J."/>
            <person name="Zhang X."/>
            <person name="Sun H."/>
            <person name="Wang H."/>
        </authorList>
    </citation>
    <scope>NUCLEOTIDE SEQUENCE [LARGE SCALE GENOMIC DNA]</scope>
    <source>
        <strain evidence="9">TB1705</strain>
        <tissue evidence="9">Leaf</tissue>
    </source>
</reference>
<comment type="caution">
    <text evidence="9">The sequence shown here is derived from an EMBL/GenBank/DDBJ whole genome shotgun (WGS) entry which is preliminary data.</text>
</comment>
<accession>A0A7J7LE63</accession>
<dbReference type="EMBL" id="JACGCM010002347">
    <property type="protein sequence ID" value="KAF6140917.1"/>
    <property type="molecule type" value="Genomic_DNA"/>
</dbReference>
<dbReference type="PANTHER" id="PTHR11774">
    <property type="entry name" value="GERANYLGERANYL TRANSFERASE TYPE BETA SUBUNIT"/>
    <property type="match status" value="1"/>
</dbReference>
<comment type="cofactor">
    <cofactor evidence="1">
        <name>Zn(2+)</name>
        <dbReference type="ChEBI" id="CHEBI:29105"/>
    </cofactor>
</comment>
<dbReference type="GO" id="GO:0005968">
    <property type="term" value="C:Rab-protein geranylgeranyltransferase complex"/>
    <property type="evidence" value="ECO:0007669"/>
    <property type="project" value="TreeGrafter"/>
</dbReference>
<evidence type="ECO:0000313" key="10">
    <source>
        <dbReference type="Proteomes" id="UP000541444"/>
    </source>
</evidence>
<dbReference type="OrthoDB" id="5428259at2759"/>
<dbReference type="InterPro" id="IPR045089">
    <property type="entry name" value="PGGT1B-like"/>
</dbReference>
<keyword evidence="10" id="KW-1185">Reference proteome</keyword>
<evidence type="ECO:0000313" key="9">
    <source>
        <dbReference type="EMBL" id="KAF6140917.1"/>
    </source>
</evidence>
<keyword evidence="5" id="KW-0479">Metal-binding</keyword>
<dbReference type="InterPro" id="IPR008930">
    <property type="entry name" value="Terpenoid_cyclase/PrenylTrfase"/>
</dbReference>
<dbReference type="GO" id="GO:0004663">
    <property type="term" value="F:Rab geranylgeranyltransferase activity"/>
    <property type="evidence" value="ECO:0007669"/>
    <property type="project" value="TreeGrafter"/>
</dbReference>
<name>A0A7J7LE63_9MAGN</name>
<evidence type="ECO:0000256" key="4">
    <source>
        <dbReference type="ARBA" id="ARBA00022679"/>
    </source>
</evidence>
<evidence type="ECO:0000259" key="8">
    <source>
        <dbReference type="Pfam" id="PF00432"/>
    </source>
</evidence>
<protein>
    <recommendedName>
        <fullName evidence="8">Prenyltransferase alpha-alpha toroid domain-containing protein</fullName>
    </recommendedName>
</protein>